<feature type="region of interest" description="Disordered" evidence="2">
    <location>
        <begin position="496"/>
        <end position="534"/>
    </location>
</feature>
<dbReference type="SUPFAM" id="SSF56112">
    <property type="entry name" value="Protein kinase-like (PK-like)"/>
    <property type="match status" value="1"/>
</dbReference>
<accession>A0A6A5WSK8</accession>
<evidence type="ECO:0000313" key="6">
    <source>
        <dbReference type="Proteomes" id="UP000799779"/>
    </source>
</evidence>
<dbReference type="InterPro" id="IPR056002">
    <property type="entry name" value="DUF7580"/>
</dbReference>
<dbReference type="PANTHER" id="PTHR37542">
    <property type="entry name" value="HELO DOMAIN-CONTAINING PROTEIN-RELATED"/>
    <property type="match status" value="1"/>
</dbReference>
<protein>
    <submittedName>
        <fullName evidence="5">Uncharacterized protein</fullName>
    </submittedName>
</protein>
<dbReference type="AlphaFoldDB" id="A0A6A5WSK8"/>
<dbReference type="InterPro" id="IPR029498">
    <property type="entry name" value="HeLo_dom"/>
</dbReference>
<proteinExistence type="predicted"/>
<dbReference type="OrthoDB" id="1911848at2759"/>
<evidence type="ECO:0000259" key="3">
    <source>
        <dbReference type="Pfam" id="PF14479"/>
    </source>
</evidence>
<feature type="compositionally biased region" description="Polar residues" evidence="2">
    <location>
        <begin position="498"/>
        <end position="512"/>
    </location>
</feature>
<feature type="domain" description="Prion-inhibition and propagation HeLo" evidence="3">
    <location>
        <begin position="22"/>
        <end position="214"/>
    </location>
</feature>
<evidence type="ECO:0000256" key="1">
    <source>
        <dbReference type="SAM" id="Coils"/>
    </source>
</evidence>
<keyword evidence="6" id="KW-1185">Reference proteome</keyword>
<dbReference type="Pfam" id="PF24476">
    <property type="entry name" value="DUF7580"/>
    <property type="match status" value="1"/>
</dbReference>
<evidence type="ECO:0000259" key="4">
    <source>
        <dbReference type="Pfam" id="PF24476"/>
    </source>
</evidence>
<name>A0A6A5WSK8_9PLEO</name>
<dbReference type="Proteomes" id="UP000799779">
    <property type="component" value="Unassembled WGS sequence"/>
</dbReference>
<dbReference type="InterPro" id="IPR038305">
    <property type="entry name" value="HeLo_sf"/>
</dbReference>
<dbReference type="Gene3D" id="1.20.120.1020">
    <property type="entry name" value="Prion-inhibition and propagation, HeLo domain"/>
    <property type="match status" value="1"/>
</dbReference>
<evidence type="ECO:0000256" key="2">
    <source>
        <dbReference type="SAM" id="MobiDB-lite"/>
    </source>
</evidence>
<feature type="domain" description="DUF7580" evidence="4">
    <location>
        <begin position="354"/>
        <end position="612"/>
    </location>
</feature>
<dbReference type="InterPro" id="IPR011009">
    <property type="entry name" value="Kinase-like_dom_sf"/>
</dbReference>
<dbReference type="EMBL" id="ML977569">
    <property type="protein sequence ID" value="KAF2004038.1"/>
    <property type="molecule type" value="Genomic_DNA"/>
</dbReference>
<dbReference type="Pfam" id="PF14479">
    <property type="entry name" value="HeLo"/>
    <property type="match status" value="1"/>
</dbReference>
<keyword evidence="1" id="KW-0175">Coiled coil</keyword>
<feature type="coiled-coil region" evidence="1">
    <location>
        <begin position="168"/>
        <end position="195"/>
    </location>
</feature>
<organism evidence="5 6">
    <name type="scientific">Amniculicola lignicola CBS 123094</name>
    <dbReference type="NCBI Taxonomy" id="1392246"/>
    <lineage>
        <taxon>Eukaryota</taxon>
        <taxon>Fungi</taxon>
        <taxon>Dikarya</taxon>
        <taxon>Ascomycota</taxon>
        <taxon>Pezizomycotina</taxon>
        <taxon>Dothideomycetes</taxon>
        <taxon>Pleosporomycetidae</taxon>
        <taxon>Pleosporales</taxon>
        <taxon>Amniculicolaceae</taxon>
        <taxon>Amniculicola</taxon>
    </lineage>
</organism>
<sequence length="627" mass="70840">MVLPVDPVALTTLSVTLASKAWTTFKTALHFSDDADDLILRLNIEQARFQLWSRNVGYEKEGDSFDECLLPVIELINDVLTKLTGLFEDAEQLRKNYGLIDNTVEVSDSKKLQKFILRLNKALKGSGLKTTPAPEEDENALPPLVHRTSTFKKMRWGVQDKLRFQELVEAAENHVLKLNQLLNDSNRQARLAEDRTRLNVVIVGSIEDEATLQLVKSATHVGIQDAPMRNLCGRLALSDRLPTPEAPMTTTQLSLPFSEFPSLEKHRETLAAHILVQRKSASESLVLLEKKTYPPTVSHWEFGMYSERIQRIALLLCKPQRDLRTLRCLGYVHDSPGHCWWLVFEYPSPIPATQSPISLMDLFGSKSPNKPPLEDRLNLARKLASSVSSLFNSSWVHKSLRSENIIFVSENAMPKTGSPPDTSSPLLTGFEYSRQRTEHSLGKPDNKDIPRSIYRHPFYQDQNSGTYLIQYDIYSFGLVLVDIARWMPLASFLDKAESPTNDSKQPQTLSKTESQKLKKPASTRPRLPAEVDNFTEADAKELQKRVLSFVDRELAFRVGTPYRDAVRWCLTHHDEKVESDVRQAVETGVVAAPEEDWRSALEFYNNVVVPLEHLALGNGVSRLSGDS</sequence>
<evidence type="ECO:0000313" key="5">
    <source>
        <dbReference type="EMBL" id="KAF2004038.1"/>
    </source>
</evidence>
<gene>
    <name evidence="5" type="ORF">P154DRAFT_519625</name>
</gene>
<dbReference type="Gene3D" id="1.10.510.10">
    <property type="entry name" value="Transferase(Phosphotransferase) domain 1"/>
    <property type="match status" value="1"/>
</dbReference>
<reference evidence="5" key="1">
    <citation type="journal article" date="2020" name="Stud. Mycol.">
        <title>101 Dothideomycetes genomes: a test case for predicting lifestyles and emergence of pathogens.</title>
        <authorList>
            <person name="Haridas S."/>
            <person name="Albert R."/>
            <person name="Binder M."/>
            <person name="Bloem J."/>
            <person name="Labutti K."/>
            <person name="Salamov A."/>
            <person name="Andreopoulos B."/>
            <person name="Baker S."/>
            <person name="Barry K."/>
            <person name="Bills G."/>
            <person name="Bluhm B."/>
            <person name="Cannon C."/>
            <person name="Castanera R."/>
            <person name="Culley D."/>
            <person name="Daum C."/>
            <person name="Ezra D."/>
            <person name="Gonzalez J."/>
            <person name="Henrissat B."/>
            <person name="Kuo A."/>
            <person name="Liang C."/>
            <person name="Lipzen A."/>
            <person name="Lutzoni F."/>
            <person name="Magnuson J."/>
            <person name="Mondo S."/>
            <person name="Nolan M."/>
            <person name="Ohm R."/>
            <person name="Pangilinan J."/>
            <person name="Park H.-J."/>
            <person name="Ramirez L."/>
            <person name="Alfaro M."/>
            <person name="Sun H."/>
            <person name="Tritt A."/>
            <person name="Yoshinaga Y."/>
            <person name="Zwiers L.-H."/>
            <person name="Turgeon B."/>
            <person name="Goodwin S."/>
            <person name="Spatafora J."/>
            <person name="Crous P."/>
            <person name="Grigoriev I."/>
        </authorList>
    </citation>
    <scope>NUCLEOTIDE SEQUENCE</scope>
    <source>
        <strain evidence="5">CBS 123094</strain>
    </source>
</reference>